<dbReference type="InterPro" id="IPR011008">
    <property type="entry name" value="Dimeric_a/b-barrel"/>
</dbReference>
<evidence type="ECO:0000313" key="4">
    <source>
        <dbReference type="EMBL" id="GHI66112.1"/>
    </source>
</evidence>
<dbReference type="InterPro" id="IPR005545">
    <property type="entry name" value="YCII"/>
</dbReference>
<dbReference type="SUPFAM" id="SSF54909">
    <property type="entry name" value="Dimeric alpha+beta barrel"/>
    <property type="match status" value="1"/>
</dbReference>
<evidence type="ECO:0000313" key="5">
    <source>
        <dbReference type="Proteomes" id="UP000613974"/>
    </source>
</evidence>
<keyword evidence="5" id="KW-1185">Reference proteome</keyword>
<sequence>MTAVVQVSPNEMITWPGVAGRAYTFCRMFVVTVTYTAPLNEVDQWRPAHGDWLNQLIAQRLLLVAGRRVPLVGGVYLAAAMPAEELERLLATDPYIINDVATHSVVEFTPLLMVPGLEDLKDS</sequence>
<comment type="similarity">
    <text evidence="1">Belongs to the YciI family.</text>
</comment>
<evidence type="ECO:0000313" key="3">
    <source>
        <dbReference type="EMBL" id="GHI66083.1"/>
    </source>
</evidence>
<dbReference type="Proteomes" id="UP000613974">
    <property type="component" value="Unassembled WGS sequence"/>
</dbReference>
<name>A0ABQ3SD77_9ACTN</name>
<dbReference type="PANTHER" id="PTHR37828:SF1">
    <property type="entry name" value="YCII-RELATED DOMAIN-CONTAINING PROTEIN"/>
    <property type="match status" value="1"/>
</dbReference>
<reference evidence="5" key="1">
    <citation type="submission" date="2023-07" db="EMBL/GenBank/DDBJ databases">
        <title>Whole genome shotgun sequence of Streptomyces nojiriensis NBRC 13794.</title>
        <authorList>
            <person name="Komaki H."/>
            <person name="Tamura T."/>
        </authorList>
    </citation>
    <scope>NUCLEOTIDE SEQUENCE [LARGE SCALE GENOMIC DNA]</scope>
    <source>
        <strain evidence="4 5">NBRC 13794</strain>
    </source>
</reference>
<evidence type="ECO:0000259" key="2">
    <source>
        <dbReference type="Pfam" id="PF03795"/>
    </source>
</evidence>
<gene>
    <name evidence="3" type="ORF">Snoj_00010</name>
    <name evidence="4" type="ORF">Snoj_00300</name>
</gene>
<organism evidence="3 5">
    <name type="scientific">Streptomyces nojiriensis</name>
    <dbReference type="NCBI Taxonomy" id="66374"/>
    <lineage>
        <taxon>Bacteria</taxon>
        <taxon>Bacillati</taxon>
        <taxon>Actinomycetota</taxon>
        <taxon>Actinomycetes</taxon>
        <taxon>Kitasatosporales</taxon>
        <taxon>Streptomycetaceae</taxon>
        <taxon>Streptomyces</taxon>
    </lineage>
</organism>
<feature type="domain" description="YCII-related" evidence="2">
    <location>
        <begin position="28"/>
        <end position="108"/>
    </location>
</feature>
<proteinExistence type="inferred from homology"/>
<dbReference type="Gene3D" id="3.30.70.1060">
    <property type="entry name" value="Dimeric alpha+beta barrel"/>
    <property type="match status" value="1"/>
</dbReference>
<protein>
    <recommendedName>
        <fullName evidence="2">YCII-related domain-containing protein</fullName>
    </recommendedName>
</protein>
<evidence type="ECO:0000256" key="1">
    <source>
        <dbReference type="ARBA" id="ARBA00007689"/>
    </source>
</evidence>
<dbReference type="PANTHER" id="PTHR37828">
    <property type="entry name" value="GSR2449 PROTEIN"/>
    <property type="match status" value="1"/>
</dbReference>
<dbReference type="EMBL" id="BNEC01000001">
    <property type="protein sequence ID" value="GHI66083.1"/>
    <property type="molecule type" value="Genomic_DNA"/>
</dbReference>
<accession>A0ABQ3SD77</accession>
<dbReference type="EMBL" id="BNEC01000002">
    <property type="protein sequence ID" value="GHI66112.1"/>
    <property type="molecule type" value="Genomic_DNA"/>
</dbReference>
<comment type="caution">
    <text evidence="3">The sequence shown here is derived from an EMBL/GenBank/DDBJ whole genome shotgun (WGS) entry which is preliminary data.</text>
</comment>
<dbReference type="Pfam" id="PF03795">
    <property type="entry name" value="YCII"/>
    <property type="match status" value="1"/>
</dbReference>
<reference evidence="3" key="2">
    <citation type="submission" date="2024-05" db="EMBL/GenBank/DDBJ databases">
        <title>Whole genome shotgun sequence of Streptomyces nojiriensis NBRC 13794.</title>
        <authorList>
            <person name="Komaki H."/>
            <person name="Tamura T."/>
        </authorList>
    </citation>
    <scope>NUCLEOTIDE SEQUENCE</scope>
    <source>
        <strain evidence="3">NBRC 13794</strain>
    </source>
</reference>